<accession>A0A1I4QUD5</accession>
<dbReference type="NCBIfam" id="TIGR04282">
    <property type="entry name" value="glyco_like_cofC"/>
    <property type="match status" value="1"/>
</dbReference>
<sequence>MSETNPFQKSPVLIIQFAKWPQAGRVKTRLVPALGEQGAMEAHICLSLQVLDNLSKSGYPLQLWWDRPLDQPPIEAQSLLAKLSLVGAEQCFQSGENLGERMSRALAEGLTQYPRVIIVGSDCPSVNAGYIDEALLALEQNDVVLGPSDDGGYVLIGTRKVVPDMLANIQWGTDRALAETVERLTENKLTVALLETRWDVDEPDDWQRFLRESPGF</sequence>
<proteinExistence type="predicted"/>
<dbReference type="Proteomes" id="UP000198519">
    <property type="component" value="Unassembled WGS sequence"/>
</dbReference>
<dbReference type="RefSeq" id="WP_092023142.1">
    <property type="nucleotide sequence ID" value="NZ_FOUE01000003.1"/>
</dbReference>
<organism evidence="1 2">
    <name type="scientific">Marinobacter zhejiangensis</name>
    <dbReference type="NCBI Taxonomy" id="488535"/>
    <lineage>
        <taxon>Bacteria</taxon>
        <taxon>Pseudomonadati</taxon>
        <taxon>Pseudomonadota</taxon>
        <taxon>Gammaproteobacteria</taxon>
        <taxon>Pseudomonadales</taxon>
        <taxon>Marinobacteraceae</taxon>
        <taxon>Marinobacter</taxon>
    </lineage>
</organism>
<keyword evidence="2" id="KW-1185">Reference proteome</keyword>
<evidence type="ECO:0000313" key="2">
    <source>
        <dbReference type="Proteomes" id="UP000198519"/>
    </source>
</evidence>
<dbReference type="AlphaFoldDB" id="A0A1I4QUD5"/>
<evidence type="ECO:0008006" key="3">
    <source>
        <dbReference type="Google" id="ProtNLM"/>
    </source>
</evidence>
<dbReference type="EMBL" id="FOUE01000003">
    <property type="protein sequence ID" value="SFM43617.1"/>
    <property type="molecule type" value="Genomic_DNA"/>
</dbReference>
<name>A0A1I4QUD5_9GAMM</name>
<reference evidence="2" key="1">
    <citation type="submission" date="2016-10" db="EMBL/GenBank/DDBJ databases">
        <authorList>
            <person name="Varghese N."/>
            <person name="Submissions S."/>
        </authorList>
    </citation>
    <scope>NUCLEOTIDE SEQUENCE [LARGE SCALE GENOMIC DNA]</scope>
    <source>
        <strain evidence="2">CGMCC 1.7061</strain>
    </source>
</reference>
<dbReference type="SUPFAM" id="SSF53448">
    <property type="entry name" value="Nucleotide-diphospho-sugar transferases"/>
    <property type="match status" value="1"/>
</dbReference>
<dbReference type="Gene3D" id="3.90.550.10">
    <property type="entry name" value="Spore Coat Polysaccharide Biosynthesis Protein SpsA, Chain A"/>
    <property type="match status" value="1"/>
</dbReference>
<dbReference type="OrthoDB" id="9798250at2"/>
<dbReference type="InterPro" id="IPR029044">
    <property type="entry name" value="Nucleotide-diphossugar_trans"/>
</dbReference>
<dbReference type="InterPro" id="IPR018641">
    <property type="entry name" value="Trfase_1_rSAM/seldom-assoc"/>
</dbReference>
<dbReference type="STRING" id="488535.SAMN04487963_2581"/>
<gene>
    <name evidence="1" type="ORF">SAMN04487963_2581</name>
</gene>
<dbReference type="PANTHER" id="PTHR36529">
    <property type="entry name" value="SLL1095 PROTEIN"/>
    <property type="match status" value="1"/>
</dbReference>
<dbReference type="Pfam" id="PF09837">
    <property type="entry name" value="DUF2064"/>
    <property type="match status" value="1"/>
</dbReference>
<evidence type="ECO:0000313" key="1">
    <source>
        <dbReference type="EMBL" id="SFM43617.1"/>
    </source>
</evidence>
<dbReference type="PANTHER" id="PTHR36529:SF1">
    <property type="entry name" value="GLYCOSYLTRANSFERASE"/>
    <property type="match status" value="1"/>
</dbReference>
<protein>
    <recommendedName>
        <fullName evidence="3">Glycosyltransferase</fullName>
    </recommendedName>
</protein>